<protein>
    <recommendedName>
        <fullName evidence="4">Lipoprotein</fullName>
    </recommendedName>
</protein>
<dbReference type="Proteomes" id="UP001500002">
    <property type="component" value="Unassembled WGS sequence"/>
</dbReference>
<name>A0ABN2M6V7_9MICO</name>
<keyword evidence="1" id="KW-0732">Signal</keyword>
<keyword evidence="3" id="KW-1185">Reference proteome</keyword>
<accession>A0ABN2M6V7</accession>
<dbReference type="InterPro" id="IPR006311">
    <property type="entry name" value="TAT_signal"/>
</dbReference>
<dbReference type="SUPFAM" id="SSF89392">
    <property type="entry name" value="Prokaryotic lipoproteins and lipoprotein localization factors"/>
    <property type="match status" value="1"/>
</dbReference>
<gene>
    <name evidence="2" type="ORF">GCM10009749_20060</name>
</gene>
<reference evidence="2 3" key="1">
    <citation type="journal article" date="2019" name="Int. J. Syst. Evol. Microbiol.">
        <title>The Global Catalogue of Microorganisms (GCM) 10K type strain sequencing project: providing services to taxonomists for standard genome sequencing and annotation.</title>
        <authorList>
            <consortium name="The Broad Institute Genomics Platform"/>
            <consortium name="The Broad Institute Genome Sequencing Center for Infectious Disease"/>
            <person name="Wu L."/>
            <person name="Ma J."/>
        </authorList>
    </citation>
    <scope>NUCLEOTIDE SEQUENCE [LARGE SCALE GENOMIC DNA]</scope>
    <source>
        <strain evidence="2 3">JCM 14322</strain>
    </source>
</reference>
<comment type="caution">
    <text evidence="2">The sequence shown here is derived from an EMBL/GenBank/DDBJ whole genome shotgun (WGS) entry which is preliminary data.</text>
</comment>
<dbReference type="InterPro" id="IPR029046">
    <property type="entry name" value="LolA/LolB/LppX"/>
</dbReference>
<dbReference type="EMBL" id="BAAANJ010000006">
    <property type="protein sequence ID" value="GAA1811096.1"/>
    <property type="molecule type" value="Genomic_DNA"/>
</dbReference>
<proteinExistence type="predicted"/>
<sequence length="259" mass="25916">MTDLAMTRRRRALAGAAGITVALLLAGCAGASTQVIATPDLGPSPTDDPISGNGLWLLDGTAAADEIVDAVRSAGTVRYSGTFTELTAASPDTEPAPGRGLTVEYEGGPAGSSASFAAGDQRAHVVMVDGRTYTTGNDAYATATALDAAARGWVCSIGTTSARDEWAPLLDPAELVASLLGTGESIAVETPADADTVVEVIIGSAEAPVGIMTVAREGAPLPAEFTAGDTSGDGSFTFSAWGDPVAVDAPDDPLIACSD</sequence>
<evidence type="ECO:0000313" key="2">
    <source>
        <dbReference type="EMBL" id="GAA1811096.1"/>
    </source>
</evidence>
<feature type="chain" id="PRO_5047475486" description="Lipoprotein" evidence="1">
    <location>
        <begin position="38"/>
        <end position="259"/>
    </location>
</feature>
<dbReference type="RefSeq" id="WP_344295819.1">
    <property type="nucleotide sequence ID" value="NZ_BAAANJ010000006.1"/>
</dbReference>
<dbReference type="PROSITE" id="PS51318">
    <property type="entry name" value="TAT"/>
    <property type="match status" value="1"/>
</dbReference>
<evidence type="ECO:0008006" key="4">
    <source>
        <dbReference type="Google" id="ProtNLM"/>
    </source>
</evidence>
<evidence type="ECO:0000256" key="1">
    <source>
        <dbReference type="SAM" id="SignalP"/>
    </source>
</evidence>
<evidence type="ECO:0000313" key="3">
    <source>
        <dbReference type="Proteomes" id="UP001500002"/>
    </source>
</evidence>
<organism evidence="2 3">
    <name type="scientific">Agromyces neolithicus</name>
    <dbReference type="NCBI Taxonomy" id="269420"/>
    <lineage>
        <taxon>Bacteria</taxon>
        <taxon>Bacillati</taxon>
        <taxon>Actinomycetota</taxon>
        <taxon>Actinomycetes</taxon>
        <taxon>Micrococcales</taxon>
        <taxon>Microbacteriaceae</taxon>
        <taxon>Agromyces</taxon>
    </lineage>
</organism>
<feature type="signal peptide" evidence="1">
    <location>
        <begin position="1"/>
        <end position="37"/>
    </location>
</feature>